<keyword evidence="7" id="KW-0346">Stress response</keyword>
<keyword evidence="4" id="KW-0255">Endonuclease</keyword>
<evidence type="ECO:0000256" key="7">
    <source>
        <dbReference type="ARBA" id="ARBA00023016"/>
    </source>
</evidence>
<evidence type="ECO:0000313" key="9">
    <source>
        <dbReference type="Proteomes" id="UP000230760"/>
    </source>
</evidence>
<dbReference type="Gene3D" id="3.30.920.30">
    <property type="entry name" value="Hypothetical protein"/>
    <property type="match status" value="1"/>
</dbReference>
<organism evidence="8 9">
    <name type="scientific">Candidatus Nealsonbacteria bacterium CG_4_10_14_0_2_um_filter_38_17</name>
    <dbReference type="NCBI Taxonomy" id="1974680"/>
    <lineage>
        <taxon>Bacteria</taxon>
        <taxon>Candidatus Nealsoniibacteriota</taxon>
    </lineage>
</organism>
<protein>
    <recommendedName>
        <fullName evidence="10">Type II toxin-antitoxin system HicA family toxin</fullName>
    </recommendedName>
</protein>
<comment type="similarity">
    <text evidence="1">Belongs to the HicA mRNA interferase family.</text>
</comment>
<dbReference type="AlphaFoldDB" id="A0A2M7UYC5"/>
<proteinExistence type="inferred from homology"/>
<evidence type="ECO:0000256" key="4">
    <source>
        <dbReference type="ARBA" id="ARBA00022759"/>
    </source>
</evidence>
<evidence type="ECO:0008006" key="10">
    <source>
        <dbReference type="Google" id="ProtNLM"/>
    </source>
</evidence>
<dbReference type="GO" id="GO:0003729">
    <property type="term" value="F:mRNA binding"/>
    <property type="evidence" value="ECO:0007669"/>
    <property type="project" value="InterPro"/>
</dbReference>
<keyword evidence="6" id="KW-0694">RNA-binding</keyword>
<keyword evidence="3" id="KW-0540">Nuclease</keyword>
<dbReference type="InterPro" id="IPR038570">
    <property type="entry name" value="HicA_sf"/>
</dbReference>
<evidence type="ECO:0000256" key="1">
    <source>
        <dbReference type="ARBA" id="ARBA00006620"/>
    </source>
</evidence>
<dbReference type="PANTHER" id="PTHR34873:SF3">
    <property type="entry name" value="ADDICTION MODULE TOXIN, HICA FAMILY"/>
    <property type="match status" value="1"/>
</dbReference>
<sequence>MKLPVIKPQQLIRVLEKKGCVFKRQTGSHRIFYCPYNQKIITIPIHNRDIKKGLLRSIIKELNLSIEEFIRLLKK</sequence>
<accession>A0A2M7UYC5</accession>
<reference evidence="9" key="1">
    <citation type="submission" date="2017-09" db="EMBL/GenBank/DDBJ databases">
        <title>Depth-based differentiation of microbial function through sediment-hosted aquifers and enrichment of novel symbionts in the deep terrestrial subsurface.</title>
        <authorList>
            <person name="Probst A.J."/>
            <person name="Ladd B."/>
            <person name="Jarett J.K."/>
            <person name="Geller-Mcgrath D.E."/>
            <person name="Sieber C.M.K."/>
            <person name="Emerson J.B."/>
            <person name="Anantharaman K."/>
            <person name="Thomas B.C."/>
            <person name="Malmstrom R."/>
            <person name="Stieglmeier M."/>
            <person name="Klingl A."/>
            <person name="Woyke T."/>
            <person name="Ryan C.M."/>
            <person name="Banfield J.F."/>
        </authorList>
    </citation>
    <scope>NUCLEOTIDE SEQUENCE [LARGE SCALE GENOMIC DNA]</scope>
</reference>
<dbReference type="InterPro" id="IPR012933">
    <property type="entry name" value="HicA_mRNA_interferase"/>
</dbReference>
<dbReference type="GO" id="GO:0004519">
    <property type="term" value="F:endonuclease activity"/>
    <property type="evidence" value="ECO:0007669"/>
    <property type="project" value="UniProtKB-KW"/>
</dbReference>
<keyword evidence="2" id="KW-1277">Toxin-antitoxin system</keyword>
<evidence type="ECO:0000256" key="5">
    <source>
        <dbReference type="ARBA" id="ARBA00022801"/>
    </source>
</evidence>
<dbReference type="EMBL" id="PFPB01000033">
    <property type="protein sequence ID" value="PIZ88974.1"/>
    <property type="molecule type" value="Genomic_DNA"/>
</dbReference>
<name>A0A2M7UYC5_9BACT</name>
<evidence type="ECO:0000256" key="2">
    <source>
        <dbReference type="ARBA" id="ARBA00022649"/>
    </source>
</evidence>
<dbReference type="Pfam" id="PF07927">
    <property type="entry name" value="HicA_toxin"/>
    <property type="match status" value="1"/>
</dbReference>
<evidence type="ECO:0000256" key="3">
    <source>
        <dbReference type="ARBA" id="ARBA00022722"/>
    </source>
</evidence>
<keyword evidence="5" id="KW-0378">Hydrolase</keyword>
<evidence type="ECO:0000313" key="8">
    <source>
        <dbReference type="EMBL" id="PIZ88974.1"/>
    </source>
</evidence>
<dbReference type="PANTHER" id="PTHR34873">
    <property type="entry name" value="SSR1766 PROTEIN"/>
    <property type="match status" value="1"/>
</dbReference>
<dbReference type="Proteomes" id="UP000230760">
    <property type="component" value="Unassembled WGS sequence"/>
</dbReference>
<evidence type="ECO:0000256" key="6">
    <source>
        <dbReference type="ARBA" id="ARBA00022884"/>
    </source>
</evidence>
<comment type="caution">
    <text evidence="8">The sequence shown here is derived from an EMBL/GenBank/DDBJ whole genome shotgun (WGS) entry which is preliminary data.</text>
</comment>
<dbReference type="GO" id="GO:0016787">
    <property type="term" value="F:hydrolase activity"/>
    <property type="evidence" value="ECO:0007669"/>
    <property type="project" value="UniProtKB-KW"/>
</dbReference>
<dbReference type="SUPFAM" id="SSF54786">
    <property type="entry name" value="YcfA/nrd intein domain"/>
    <property type="match status" value="1"/>
</dbReference>
<gene>
    <name evidence="8" type="ORF">COX90_01895</name>
</gene>